<keyword evidence="4" id="KW-1185">Reference proteome</keyword>
<gene>
    <name evidence="3" type="ORF">ACJRO7_017999</name>
</gene>
<sequence length="176" mass="20083">MASALAGDDLARSMSSQQSWASTRLWEASNAVREVFAQSRRQDDEEELWWAATERLPTYDCLRKGMLKEVLDTGKGVQHEVDVTNLGIQDKKQLMESVLKIAEEDNEEFLRRLRDRTDRVGMEIPKIEIRFEHLSVEGDAYMGSRALPSLLNATLNTIEMVSGLYEVNLAYLFLIV</sequence>
<organism evidence="3 4">
    <name type="scientific">Eucalyptus globulus</name>
    <name type="common">Tasmanian blue gum</name>
    <dbReference type="NCBI Taxonomy" id="34317"/>
    <lineage>
        <taxon>Eukaryota</taxon>
        <taxon>Viridiplantae</taxon>
        <taxon>Streptophyta</taxon>
        <taxon>Embryophyta</taxon>
        <taxon>Tracheophyta</taxon>
        <taxon>Spermatophyta</taxon>
        <taxon>Magnoliopsida</taxon>
        <taxon>eudicotyledons</taxon>
        <taxon>Gunneridae</taxon>
        <taxon>Pentapetalae</taxon>
        <taxon>rosids</taxon>
        <taxon>malvids</taxon>
        <taxon>Myrtales</taxon>
        <taxon>Myrtaceae</taxon>
        <taxon>Myrtoideae</taxon>
        <taxon>Eucalypteae</taxon>
        <taxon>Eucalyptus</taxon>
    </lineage>
</organism>
<dbReference type="AlphaFoldDB" id="A0ABD3KWH8"/>
<keyword evidence="1" id="KW-0175">Coiled coil</keyword>
<feature type="domain" description="Pleiotropic ABC efflux transporter N-terminal" evidence="2">
    <location>
        <begin position="103"/>
        <end position="153"/>
    </location>
</feature>
<evidence type="ECO:0000256" key="1">
    <source>
        <dbReference type="SAM" id="Coils"/>
    </source>
</evidence>
<feature type="coiled-coil region" evidence="1">
    <location>
        <begin position="92"/>
        <end position="119"/>
    </location>
</feature>
<evidence type="ECO:0000313" key="3">
    <source>
        <dbReference type="EMBL" id="KAL3742613.1"/>
    </source>
</evidence>
<evidence type="ECO:0000313" key="4">
    <source>
        <dbReference type="Proteomes" id="UP001634007"/>
    </source>
</evidence>
<name>A0ABD3KWH8_EUCGL</name>
<dbReference type="Proteomes" id="UP001634007">
    <property type="component" value="Unassembled WGS sequence"/>
</dbReference>
<dbReference type="PANTHER" id="PTHR48040">
    <property type="entry name" value="PLEIOTROPIC DRUG RESISTANCE PROTEIN 1-LIKE ISOFORM X1"/>
    <property type="match status" value="1"/>
</dbReference>
<reference evidence="3 4" key="1">
    <citation type="submission" date="2024-11" db="EMBL/GenBank/DDBJ databases">
        <title>Chromosome-level genome assembly of Eucalyptus globulus Labill. provides insights into its genome evolution.</title>
        <authorList>
            <person name="Li X."/>
        </authorList>
    </citation>
    <scope>NUCLEOTIDE SEQUENCE [LARGE SCALE GENOMIC DNA]</scope>
    <source>
        <strain evidence="3">CL2024</strain>
        <tissue evidence="3">Fresh tender leaves</tissue>
    </source>
</reference>
<proteinExistence type="predicted"/>
<dbReference type="InterPro" id="IPR029481">
    <property type="entry name" value="ABC_trans_N"/>
</dbReference>
<evidence type="ECO:0000259" key="2">
    <source>
        <dbReference type="Pfam" id="PF14510"/>
    </source>
</evidence>
<protein>
    <recommendedName>
        <fullName evidence="2">Pleiotropic ABC efflux transporter N-terminal domain-containing protein</fullName>
    </recommendedName>
</protein>
<dbReference type="Pfam" id="PF14510">
    <property type="entry name" value="ABC_trans_N"/>
    <property type="match status" value="1"/>
</dbReference>
<comment type="caution">
    <text evidence="3">The sequence shown here is derived from an EMBL/GenBank/DDBJ whole genome shotgun (WGS) entry which is preliminary data.</text>
</comment>
<dbReference type="PANTHER" id="PTHR48040:SF42">
    <property type="entry name" value="ABC TRANSPORTER DOMAIN-CONTAINING PROTEIN"/>
    <property type="match status" value="1"/>
</dbReference>
<dbReference type="EMBL" id="JBJKBG010000004">
    <property type="protein sequence ID" value="KAL3742613.1"/>
    <property type="molecule type" value="Genomic_DNA"/>
</dbReference>
<accession>A0ABD3KWH8</accession>